<feature type="non-terminal residue" evidence="2">
    <location>
        <position position="1"/>
    </location>
</feature>
<reference evidence="3" key="1">
    <citation type="journal article" date="2013" name="Science">
        <title>Comparative analysis of bat genomes provides insight into the evolution of flight and immunity.</title>
        <authorList>
            <person name="Zhang G."/>
            <person name="Cowled C."/>
            <person name="Shi Z."/>
            <person name="Huang Z."/>
            <person name="Bishop-Lilly K.A."/>
            <person name="Fang X."/>
            <person name="Wynne J.W."/>
            <person name="Xiong Z."/>
            <person name="Baker M.L."/>
            <person name="Zhao W."/>
            <person name="Tachedjian M."/>
            <person name="Zhu Y."/>
            <person name="Zhou P."/>
            <person name="Jiang X."/>
            <person name="Ng J."/>
            <person name="Yang L."/>
            <person name="Wu L."/>
            <person name="Xiao J."/>
            <person name="Feng Y."/>
            <person name="Chen Y."/>
            <person name="Sun X."/>
            <person name="Zhang Y."/>
            <person name="Marsh G.A."/>
            <person name="Crameri G."/>
            <person name="Broder C.C."/>
            <person name="Frey K.G."/>
            <person name="Wang L.F."/>
            <person name="Wang J."/>
        </authorList>
    </citation>
    <scope>NUCLEOTIDE SEQUENCE [LARGE SCALE GENOMIC DNA]</scope>
</reference>
<dbReference type="Gene3D" id="2.60.120.200">
    <property type="match status" value="1"/>
</dbReference>
<dbReference type="GO" id="GO:0016020">
    <property type="term" value="C:membrane"/>
    <property type="evidence" value="ECO:0007669"/>
    <property type="project" value="InterPro"/>
</dbReference>
<dbReference type="InterPro" id="IPR013320">
    <property type="entry name" value="ConA-like_dom_sf"/>
</dbReference>
<dbReference type="SUPFAM" id="SSF49899">
    <property type="entry name" value="Concanavalin A-like lectins/glucanases"/>
    <property type="match status" value="1"/>
</dbReference>
<evidence type="ECO:0000313" key="3">
    <source>
        <dbReference type="Proteomes" id="UP000010556"/>
    </source>
</evidence>
<dbReference type="PROSITE" id="PS50060">
    <property type="entry name" value="MAM_2"/>
    <property type="match status" value="1"/>
</dbReference>
<dbReference type="InterPro" id="IPR000998">
    <property type="entry name" value="MAM_dom"/>
</dbReference>
<dbReference type="GO" id="GO:0016301">
    <property type="term" value="F:kinase activity"/>
    <property type="evidence" value="ECO:0007669"/>
    <property type="project" value="UniProtKB-KW"/>
</dbReference>
<protein>
    <submittedName>
        <fullName evidence="2">ALK tyrosine kinase receptor</fullName>
    </submittedName>
</protein>
<evidence type="ECO:0000259" key="1">
    <source>
        <dbReference type="PROSITE" id="PS50060"/>
    </source>
</evidence>
<keyword evidence="2" id="KW-0418">Kinase</keyword>
<accession>L5LMV5</accession>
<name>L5LMV5_MYODS</name>
<gene>
    <name evidence="2" type="ORF">MDA_GLEAN10025506</name>
</gene>
<proteinExistence type="predicted"/>
<keyword evidence="2" id="KW-0808">Transferase</keyword>
<sequence>GHSSLESPTNLPSPVPDSFAWNLTWIMKDSFPFLSHRSRYGLECSFDFPCELEYSPPLHDLGNQSWSWRRVPSEEASQMDLLDGPEAEHSKEMPRGSFLLLNTSANSKHTILSPWMRSSSEHCRLAVSVHRHLQPSGRYVAQLLPHNEAGREILLVPTPGKHGPGALGGCPTAVEAGEAPTTTAVLASHEPSLWAEWRSHQGAAPELSICPLVKAASERAAQQCEARAFLASETQPQGLVGFSAAGATLQGSSQDIHHKLFFLSEHRAFSCSRGCLGTISCMTRLHKVWREELGPERIELANHLNT</sequence>
<dbReference type="Proteomes" id="UP000010556">
    <property type="component" value="Unassembled WGS sequence"/>
</dbReference>
<organism evidence="2 3">
    <name type="scientific">Myotis davidii</name>
    <name type="common">David's myotis</name>
    <dbReference type="NCBI Taxonomy" id="225400"/>
    <lineage>
        <taxon>Eukaryota</taxon>
        <taxon>Metazoa</taxon>
        <taxon>Chordata</taxon>
        <taxon>Craniata</taxon>
        <taxon>Vertebrata</taxon>
        <taxon>Euteleostomi</taxon>
        <taxon>Mammalia</taxon>
        <taxon>Eutheria</taxon>
        <taxon>Laurasiatheria</taxon>
        <taxon>Chiroptera</taxon>
        <taxon>Yangochiroptera</taxon>
        <taxon>Vespertilionidae</taxon>
        <taxon>Myotis</taxon>
    </lineage>
</organism>
<feature type="domain" description="MAM" evidence="1">
    <location>
        <begin position="42"/>
        <end position="104"/>
    </location>
</feature>
<evidence type="ECO:0000313" key="2">
    <source>
        <dbReference type="EMBL" id="ELK27350.1"/>
    </source>
</evidence>
<dbReference type="EMBL" id="KB110330">
    <property type="protein sequence ID" value="ELK27350.1"/>
    <property type="molecule type" value="Genomic_DNA"/>
</dbReference>
<keyword evidence="3" id="KW-1185">Reference proteome</keyword>
<keyword evidence="2" id="KW-0675">Receptor</keyword>
<dbReference type="AlphaFoldDB" id="L5LMV5"/>